<dbReference type="HOGENOM" id="CLU_3221452_0_0_5"/>
<sequence>MLLFLQKKKILKKTLGKHSFPRPLQSLSGPAAAGGRRAHSAAWA</sequence>
<evidence type="ECO:0000313" key="2">
    <source>
        <dbReference type="EMBL" id="EFH09619.1"/>
    </source>
</evidence>
<keyword evidence="3" id="KW-1185">Reference proteome</keyword>
<proteinExistence type="predicted"/>
<dbReference type="EMBL" id="ADVL01000759">
    <property type="protein sequence ID" value="EFH09619.1"/>
    <property type="molecule type" value="Genomic_DNA"/>
</dbReference>
<evidence type="ECO:0000256" key="1">
    <source>
        <dbReference type="SAM" id="MobiDB-lite"/>
    </source>
</evidence>
<comment type="caution">
    <text evidence="2">The sequence shown here is derived from an EMBL/GenBank/DDBJ whole genome shotgun (WGS) entry which is preliminary data.</text>
</comment>
<accession>D5RSU5</accession>
<reference evidence="2 3" key="1">
    <citation type="submission" date="2010-04" db="EMBL/GenBank/DDBJ databases">
        <authorList>
            <person name="Qin X."/>
            <person name="Bachman B."/>
            <person name="Battles P."/>
            <person name="Bell A."/>
            <person name="Bess C."/>
            <person name="Bickham C."/>
            <person name="Chaboub L."/>
            <person name="Chen D."/>
            <person name="Coyle M."/>
            <person name="Deiros D.R."/>
            <person name="Dinh H."/>
            <person name="Forbes L."/>
            <person name="Fowler G."/>
            <person name="Francisco L."/>
            <person name="Fu Q."/>
            <person name="Gubbala S."/>
            <person name="Hale W."/>
            <person name="Han Y."/>
            <person name="Hemphill L."/>
            <person name="Highlander S.K."/>
            <person name="Hirani K."/>
            <person name="Hogues M."/>
            <person name="Jackson L."/>
            <person name="Jakkamsetti A."/>
            <person name="Javaid M."/>
            <person name="Jiang H."/>
            <person name="Korchina V."/>
            <person name="Kovar C."/>
            <person name="Lara F."/>
            <person name="Lee S."/>
            <person name="Mata R."/>
            <person name="Mathew T."/>
            <person name="Moen C."/>
            <person name="Morales K."/>
            <person name="Munidasa M."/>
            <person name="Nazareth L."/>
            <person name="Ngo R."/>
            <person name="Nguyen L."/>
            <person name="Okwuonu G."/>
            <person name="Ongeri F."/>
            <person name="Patil S."/>
            <person name="Petrosino J."/>
            <person name="Pham C."/>
            <person name="Pham P."/>
            <person name="Pu L.-L."/>
            <person name="Puazo M."/>
            <person name="Raj R."/>
            <person name="Reid J."/>
            <person name="Rouhana J."/>
            <person name="Saada N."/>
            <person name="Shang Y."/>
            <person name="Simmons D."/>
            <person name="Thornton R."/>
            <person name="Warren J."/>
            <person name="Weissenberger G."/>
            <person name="Zhang J."/>
            <person name="Zhang L."/>
            <person name="Zhou C."/>
            <person name="Zhu D."/>
            <person name="Muzny D."/>
            <person name="Worley K."/>
            <person name="Gibbs R."/>
        </authorList>
    </citation>
    <scope>NUCLEOTIDE SEQUENCE [LARGE SCALE GENOMIC DNA]</scope>
    <source>
        <strain evidence="2 3">ATCC 49957</strain>
    </source>
</reference>
<gene>
    <name evidence="2" type="ORF">HMPREF0731_4157</name>
</gene>
<organism evidence="2 3">
    <name type="scientific">Pseudoroseomonas cervicalis ATCC 49957</name>
    <dbReference type="NCBI Taxonomy" id="525371"/>
    <lineage>
        <taxon>Bacteria</taxon>
        <taxon>Pseudomonadati</taxon>
        <taxon>Pseudomonadota</taxon>
        <taxon>Alphaproteobacteria</taxon>
        <taxon>Acetobacterales</taxon>
        <taxon>Roseomonadaceae</taxon>
        <taxon>Roseomonas</taxon>
    </lineage>
</organism>
<protein>
    <submittedName>
        <fullName evidence="2">Uncharacterized protein</fullName>
    </submittedName>
</protein>
<dbReference type="Proteomes" id="UP000005324">
    <property type="component" value="Unassembled WGS sequence"/>
</dbReference>
<name>D5RSU5_9PROT</name>
<feature type="compositionally biased region" description="Low complexity" evidence="1">
    <location>
        <begin position="31"/>
        <end position="44"/>
    </location>
</feature>
<dbReference type="AlphaFoldDB" id="D5RSU5"/>
<evidence type="ECO:0000313" key="3">
    <source>
        <dbReference type="Proteomes" id="UP000005324"/>
    </source>
</evidence>
<feature type="region of interest" description="Disordered" evidence="1">
    <location>
        <begin position="19"/>
        <end position="44"/>
    </location>
</feature>